<dbReference type="AlphaFoldDB" id="A0A1I5RPU5"/>
<protein>
    <submittedName>
        <fullName evidence="1">Phage P2 baseplate assembly protein gpV</fullName>
    </submittedName>
</protein>
<evidence type="ECO:0000313" key="1">
    <source>
        <dbReference type="EMBL" id="SFP60538.1"/>
    </source>
</evidence>
<proteinExistence type="predicted"/>
<reference evidence="1 2" key="1">
    <citation type="submission" date="2016-10" db="EMBL/GenBank/DDBJ databases">
        <authorList>
            <person name="de Groot N.N."/>
        </authorList>
    </citation>
    <scope>NUCLEOTIDE SEQUENCE [LARGE SCALE GENOMIC DNA]</scope>
    <source>
        <strain evidence="1 2">EP1-55-1</strain>
    </source>
</reference>
<accession>A0A1I5RPU5</accession>
<dbReference type="Proteomes" id="UP000199227">
    <property type="component" value="Unassembled WGS sequence"/>
</dbReference>
<dbReference type="RefSeq" id="WP_092913062.1">
    <property type="nucleotide sequence ID" value="NZ_FOXB01000028.1"/>
</dbReference>
<dbReference type="OrthoDB" id="5324429at2"/>
<dbReference type="Gene3D" id="2.40.50.230">
    <property type="entry name" value="Gp5 N-terminal domain"/>
    <property type="match status" value="1"/>
</dbReference>
<sequence length="159" mass="17377">MSQELLRKLSNIVQVGTVTETKSDEGLALARVNILGRVTDFLPIVMISNSFMKVWMPVQVNEQVLVVSPFGEANSGFIIPSVYHKSNKEPEGSTSKNAIFQIGQVKFVCDGETVTVESKNFKLDREGNLTVTGRITDTLGDLTGHEHSVKDHSTAVSRG</sequence>
<keyword evidence="2" id="KW-1185">Reference proteome</keyword>
<dbReference type="STRING" id="223786.SAMN05216234_12813"/>
<name>A0A1I5RPU5_9BACT</name>
<evidence type="ECO:0000313" key="2">
    <source>
        <dbReference type="Proteomes" id="UP000199227"/>
    </source>
</evidence>
<organism evidence="1 2">
    <name type="scientific">Hydrogenimonas thermophila</name>
    <dbReference type="NCBI Taxonomy" id="223786"/>
    <lineage>
        <taxon>Bacteria</taxon>
        <taxon>Pseudomonadati</taxon>
        <taxon>Campylobacterota</taxon>
        <taxon>Epsilonproteobacteria</taxon>
        <taxon>Campylobacterales</taxon>
        <taxon>Hydrogenimonadaceae</taxon>
        <taxon>Hydrogenimonas</taxon>
    </lineage>
</organism>
<dbReference type="EMBL" id="FOXB01000028">
    <property type="protein sequence ID" value="SFP60538.1"/>
    <property type="molecule type" value="Genomic_DNA"/>
</dbReference>
<dbReference type="InterPro" id="IPR037026">
    <property type="entry name" value="Vgr_OB-fold_dom_sf"/>
</dbReference>
<gene>
    <name evidence="1" type="ORF">SAMN05216234_12813</name>
</gene>